<feature type="binding site" evidence="9">
    <location>
        <position position="8"/>
    </location>
    <ligand>
        <name>a divalent metal cation</name>
        <dbReference type="ChEBI" id="CHEBI:60240"/>
    </ligand>
</feature>
<keyword evidence="6 9" id="KW-0479">Metal-binding</keyword>
<comment type="cofactor">
    <cofactor evidence="9">
        <name>a divalent metal cation</name>
        <dbReference type="ChEBI" id="CHEBI:60240"/>
    </cofactor>
    <text evidence="9">Binds 1 divalent metal cation per subunit.</text>
</comment>
<evidence type="ECO:0000256" key="1">
    <source>
        <dbReference type="ARBA" id="ARBA00000815"/>
    </source>
</evidence>
<reference evidence="11" key="1">
    <citation type="submission" date="2016-02" db="EMBL/GenBank/DDBJ databases">
        <title>Draft Genome Sequence of Sporotomaculum syntrophicum Strain FB, a Syntrophic Benzoate Degrader.</title>
        <authorList>
            <person name="Nobu M.K."/>
            <person name="Narihiro T."/>
            <person name="Qiu Y.-L."/>
            <person name="Ohashi A."/>
            <person name="Liu W.-T."/>
            <person name="Yuji S."/>
        </authorList>
    </citation>
    <scope>NUCLEOTIDE SEQUENCE</scope>
    <source>
        <strain evidence="11">FB</strain>
    </source>
</reference>
<accession>A0A9D2WNY4</accession>
<evidence type="ECO:0000259" key="10">
    <source>
        <dbReference type="Pfam" id="PF01975"/>
    </source>
</evidence>
<dbReference type="OrthoDB" id="9780815at2"/>
<evidence type="ECO:0000256" key="8">
    <source>
        <dbReference type="ARBA" id="ARBA00022801"/>
    </source>
</evidence>
<dbReference type="GO" id="GO:0000166">
    <property type="term" value="F:nucleotide binding"/>
    <property type="evidence" value="ECO:0007669"/>
    <property type="project" value="UniProtKB-KW"/>
</dbReference>
<dbReference type="RefSeq" id="WP_161822724.1">
    <property type="nucleotide sequence ID" value="NZ_LSRS01000005.1"/>
</dbReference>
<sequence>MRILISNDDGINAPGLKTLRESLASLGEVLVVAPDRERSGAGHGITTYKPLRTKKVTFSDGTFGWAVNGTPADCVKLAVEALMPEKPDIVVSGINLGANLGTDVLYSGTVSAAIEGLINDLPSVAISLASFDSTNFSEAASFASYIVPNLIELSKDIKHILVNINVPPGKPRGIRLTRLGMRRYINVFDKRTDPRGNVYYWMAGKPLDTSHELKTIQSVVDNNPHLDVDIDVEAVKNDYISITPLHFDLTDFYAIEQINKMIQHKFQPQGINAD</sequence>
<comment type="caution">
    <text evidence="11">The sequence shown here is derived from an EMBL/GenBank/DDBJ whole genome shotgun (WGS) entry which is preliminary data.</text>
</comment>
<dbReference type="GO" id="GO:0005737">
    <property type="term" value="C:cytoplasm"/>
    <property type="evidence" value="ECO:0007669"/>
    <property type="project" value="UniProtKB-SubCell"/>
</dbReference>
<comment type="catalytic activity">
    <reaction evidence="1 9">
        <text>a ribonucleoside 5'-phosphate + H2O = a ribonucleoside + phosphate</text>
        <dbReference type="Rhea" id="RHEA:12484"/>
        <dbReference type="ChEBI" id="CHEBI:15377"/>
        <dbReference type="ChEBI" id="CHEBI:18254"/>
        <dbReference type="ChEBI" id="CHEBI:43474"/>
        <dbReference type="ChEBI" id="CHEBI:58043"/>
        <dbReference type="EC" id="3.1.3.5"/>
    </reaction>
</comment>
<feature type="binding site" evidence="9">
    <location>
        <position position="95"/>
    </location>
    <ligand>
        <name>a divalent metal cation</name>
        <dbReference type="ChEBI" id="CHEBI:60240"/>
    </ligand>
</feature>
<dbReference type="GO" id="GO:0008254">
    <property type="term" value="F:3'-nucleotidase activity"/>
    <property type="evidence" value="ECO:0007669"/>
    <property type="project" value="TreeGrafter"/>
</dbReference>
<evidence type="ECO:0000256" key="9">
    <source>
        <dbReference type="HAMAP-Rule" id="MF_00060"/>
    </source>
</evidence>
<name>A0A9D2WNY4_9FIRM</name>
<protein>
    <recommendedName>
        <fullName evidence="9">5'-nucleotidase SurE</fullName>
        <ecNumber evidence="9">3.1.3.5</ecNumber>
    </recommendedName>
    <alternativeName>
        <fullName evidence="9">Nucleoside 5'-monophosphate phosphohydrolase</fullName>
    </alternativeName>
</protein>
<dbReference type="PANTHER" id="PTHR30457">
    <property type="entry name" value="5'-NUCLEOTIDASE SURE"/>
    <property type="match status" value="1"/>
</dbReference>
<evidence type="ECO:0000256" key="4">
    <source>
        <dbReference type="ARBA" id="ARBA00011062"/>
    </source>
</evidence>
<gene>
    <name evidence="9 11" type="primary">surE</name>
    <name evidence="11" type="ORF">SPSYN_02447</name>
</gene>
<dbReference type="EMBL" id="LSRS01000005">
    <property type="protein sequence ID" value="KAF1084668.1"/>
    <property type="molecule type" value="Genomic_DNA"/>
</dbReference>
<comment type="cofactor">
    <cofactor evidence="2">
        <name>Mg(2+)</name>
        <dbReference type="ChEBI" id="CHEBI:18420"/>
    </cofactor>
</comment>
<keyword evidence="7 9" id="KW-0547">Nucleotide-binding</keyword>
<keyword evidence="12" id="KW-1185">Reference proteome</keyword>
<dbReference type="FunFam" id="3.40.1210.10:FF:000001">
    <property type="entry name" value="5'/3'-nucleotidase SurE"/>
    <property type="match status" value="1"/>
</dbReference>
<dbReference type="InterPro" id="IPR036523">
    <property type="entry name" value="SurE-like_sf"/>
</dbReference>
<proteinExistence type="inferred from homology"/>
<evidence type="ECO:0000256" key="7">
    <source>
        <dbReference type="ARBA" id="ARBA00022741"/>
    </source>
</evidence>
<dbReference type="Gene3D" id="3.40.1210.10">
    <property type="entry name" value="Survival protein SurE-like phosphatase/nucleotidase"/>
    <property type="match status" value="1"/>
</dbReference>
<comment type="subcellular location">
    <subcellularLocation>
        <location evidence="3 9">Cytoplasm</location>
    </subcellularLocation>
</comment>
<comment type="function">
    <text evidence="9">Nucleotidase that shows phosphatase activity on nucleoside 5'-monophosphates.</text>
</comment>
<dbReference type="SUPFAM" id="SSF64167">
    <property type="entry name" value="SurE-like"/>
    <property type="match status" value="1"/>
</dbReference>
<dbReference type="EC" id="3.1.3.5" evidence="9"/>
<evidence type="ECO:0000313" key="12">
    <source>
        <dbReference type="Proteomes" id="UP000798488"/>
    </source>
</evidence>
<feature type="binding site" evidence="9">
    <location>
        <position position="9"/>
    </location>
    <ligand>
        <name>a divalent metal cation</name>
        <dbReference type="ChEBI" id="CHEBI:60240"/>
    </ligand>
</feature>
<dbReference type="HAMAP" id="MF_00060">
    <property type="entry name" value="SurE"/>
    <property type="match status" value="1"/>
</dbReference>
<dbReference type="Pfam" id="PF01975">
    <property type="entry name" value="SurE"/>
    <property type="match status" value="1"/>
</dbReference>
<organism evidence="11 12">
    <name type="scientific">Sporotomaculum syntrophicum</name>
    <dbReference type="NCBI Taxonomy" id="182264"/>
    <lineage>
        <taxon>Bacteria</taxon>
        <taxon>Bacillati</taxon>
        <taxon>Bacillota</taxon>
        <taxon>Clostridia</taxon>
        <taxon>Eubacteriales</taxon>
        <taxon>Desulfallaceae</taxon>
        <taxon>Sporotomaculum</taxon>
    </lineage>
</organism>
<dbReference type="GO" id="GO:0004309">
    <property type="term" value="F:exopolyphosphatase activity"/>
    <property type="evidence" value="ECO:0007669"/>
    <property type="project" value="TreeGrafter"/>
</dbReference>
<evidence type="ECO:0000313" key="11">
    <source>
        <dbReference type="EMBL" id="KAF1084668.1"/>
    </source>
</evidence>
<feature type="binding site" evidence="9">
    <location>
        <position position="39"/>
    </location>
    <ligand>
        <name>a divalent metal cation</name>
        <dbReference type="ChEBI" id="CHEBI:60240"/>
    </ligand>
</feature>
<dbReference type="GO" id="GO:0046872">
    <property type="term" value="F:metal ion binding"/>
    <property type="evidence" value="ECO:0007669"/>
    <property type="project" value="UniProtKB-UniRule"/>
</dbReference>
<dbReference type="NCBIfam" id="TIGR00087">
    <property type="entry name" value="surE"/>
    <property type="match status" value="1"/>
</dbReference>
<dbReference type="GO" id="GO:0008253">
    <property type="term" value="F:5'-nucleotidase activity"/>
    <property type="evidence" value="ECO:0007669"/>
    <property type="project" value="UniProtKB-UniRule"/>
</dbReference>
<comment type="similarity">
    <text evidence="4 9">Belongs to the SurE nucleotidase family.</text>
</comment>
<dbReference type="AlphaFoldDB" id="A0A9D2WNY4"/>
<evidence type="ECO:0000256" key="5">
    <source>
        <dbReference type="ARBA" id="ARBA00022490"/>
    </source>
</evidence>
<dbReference type="InterPro" id="IPR002828">
    <property type="entry name" value="SurE-like_Pase/nucleotidase"/>
</dbReference>
<evidence type="ECO:0000256" key="6">
    <source>
        <dbReference type="ARBA" id="ARBA00022723"/>
    </source>
</evidence>
<dbReference type="InterPro" id="IPR030048">
    <property type="entry name" value="SurE"/>
</dbReference>
<dbReference type="Proteomes" id="UP000798488">
    <property type="component" value="Unassembled WGS sequence"/>
</dbReference>
<feature type="domain" description="Survival protein SurE-like phosphatase/nucleotidase" evidence="10">
    <location>
        <begin position="3"/>
        <end position="184"/>
    </location>
</feature>
<keyword evidence="8 9" id="KW-0378">Hydrolase</keyword>
<evidence type="ECO:0000256" key="3">
    <source>
        <dbReference type="ARBA" id="ARBA00004496"/>
    </source>
</evidence>
<dbReference type="NCBIfam" id="NF001490">
    <property type="entry name" value="PRK00346.1-4"/>
    <property type="match status" value="1"/>
</dbReference>
<dbReference type="NCBIfam" id="NF001492">
    <property type="entry name" value="PRK00346.2-2"/>
    <property type="match status" value="1"/>
</dbReference>
<evidence type="ECO:0000256" key="2">
    <source>
        <dbReference type="ARBA" id="ARBA00001946"/>
    </source>
</evidence>
<keyword evidence="5 9" id="KW-0963">Cytoplasm</keyword>
<dbReference type="PANTHER" id="PTHR30457:SF12">
    <property type="entry name" value="5'_3'-NUCLEOTIDASE SURE"/>
    <property type="match status" value="1"/>
</dbReference>